<keyword evidence="1" id="KW-0472">Membrane</keyword>
<dbReference type="EMBL" id="VSWD01000013">
    <property type="protein sequence ID" value="KAK3084388.1"/>
    <property type="molecule type" value="Genomic_DNA"/>
</dbReference>
<proteinExistence type="predicted"/>
<gene>
    <name evidence="2" type="ORF">FSP39_012721</name>
</gene>
<dbReference type="PANTHER" id="PTHR31126:SF1">
    <property type="entry name" value="TYROSINE SPECIFIC PROTEIN PHOSPHATASES DOMAIN-CONTAINING PROTEIN"/>
    <property type="match status" value="1"/>
</dbReference>
<reference evidence="2" key="1">
    <citation type="submission" date="2019-08" db="EMBL/GenBank/DDBJ databases">
        <title>The improved chromosome-level genome for the pearl oyster Pinctada fucata martensii using PacBio sequencing and Hi-C.</title>
        <authorList>
            <person name="Zheng Z."/>
        </authorList>
    </citation>
    <scope>NUCLEOTIDE SEQUENCE</scope>
    <source>
        <strain evidence="2">ZZ-2019</strain>
        <tissue evidence="2">Adductor muscle</tissue>
    </source>
</reference>
<dbReference type="Pfam" id="PF13350">
    <property type="entry name" value="Y_phosphatase3"/>
    <property type="match status" value="2"/>
</dbReference>
<keyword evidence="1" id="KW-1133">Transmembrane helix</keyword>
<organism evidence="2 3">
    <name type="scientific">Pinctada imbricata</name>
    <name type="common">Atlantic pearl-oyster</name>
    <name type="synonym">Pinctada martensii</name>
    <dbReference type="NCBI Taxonomy" id="66713"/>
    <lineage>
        <taxon>Eukaryota</taxon>
        <taxon>Metazoa</taxon>
        <taxon>Spiralia</taxon>
        <taxon>Lophotrochozoa</taxon>
        <taxon>Mollusca</taxon>
        <taxon>Bivalvia</taxon>
        <taxon>Autobranchia</taxon>
        <taxon>Pteriomorphia</taxon>
        <taxon>Pterioida</taxon>
        <taxon>Pterioidea</taxon>
        <taxon>Pteriidae</taxon>
        <taxon>Pinctada</taxon>
    </lineage>
</organism>
<evidence type="ECO:0000313" key="3">
    <source>
        <dbReference type="Proteomes" id="UP001186944"/>
    </source>
</evidence>
<dbReference type="Proteomes" id="UP001186944">
    <property type="component" value="Unassembled WGS sequence"/>
</dbReference>
<dbReference type="Gene3D" id="3.90.190.10">
    <property type="entry name" value="Protein tyrosine phosphatase superfamily"/>
    <property type="match status" value="1"/>
</dbReference>
<accession>A0AA88XFA0</accession>
<dbReference type="GO" id="GO:0004721">
    <property type="term" value="F:phosphoprotein phosphatase activity"/>
    <property type="evidence" value="ECO:0007669"/>
    <property type="project" value="InterPro"/>
</dbReference>
<name>A0AA88XFA0_PINIB</name>
<protein>
    <recommendedName>
        <fullName evidence="4">Tyrosine specific protein phosphatases domain-containing protein</fullName>
    </recommendedName>
</protein>
<comment type="caution">
    <text evidence="2">The sequence shown here is derived from an EMBL/GenBank/DDBJ whole genome shotgun (WGS) entry which is preliminary data.</text>
</comment>
<dbReference type="PANTHER" id="PTHR31126">
    <property type="entry name" value="TYROSINE-PROTEIN PHOSPHATASE"/>
    <property type="match status" value="1"/>
</dbReference>
<keyword evidence="3" id="KW-1185">Reference proteome</keyword>
<evidence type="ECO:0000313" key="2">
    <source>
        <dbReference type="EMBL" id="KAK3084388.1"/>
    </source>
</evidence>
<dbReference type="AlphaFoldDB" id="A0AA88XFA0"/>
<evidence type="ECO:0000256" key="1">
    <source>
        <dbReference type="SAM" id="Phobius"/>
    </source>
</evidence>
<dbReference type="InterPro" id="IPR026893">
    <property type="entry name" value="Tyr/Ser_Pase_IphP-type"/>
</dbReference>
<evidence type="ECO:0008006" key="4">
    <source>
        <dbReference type="Google" id="ProtNLM"/>
    </source>
</evidence>
<keyword evidence="1" id="KW-0812">Transmembrane</keyword>
<dbReference type="SUPFAM" id="SSF52799">
    <property type="entry name" value="(Phosphotyrosine protein) phosphatases II"/>
    <property type="match status" value="1"/>
</dbReference>
<feature type="transmembrane region" description="Helical" evidence="1">
    <location>
        <begin position="146"/>
        <end position="164"/>
    </location>
</feature>
<sequence length="324" mass="37548">MEADEKNKHKTRVCHVKSMPNFRVVYENVQNPILYRSSRPDFLEGEDLQSFNELGIKMIVDLRSHSSYKKIKAPKEIDKFYQPYVISLPKKRGYDPGETVMCKALDKESFSVGSEEISGRQLGVPRKHLFLDFMLPKVMMSYLKMLPWYMIIYAFFVMLYDIIFRTSFKNFILLLSKQILNEIGPAKVLCITMDYSDNLVCSVLRLLTYKENVPALINCSHGKDRSGILSALVLWILGKSEEFILEDYGMSKEGLEPMKDRLHKEVIVDYGLNPVFCEANPAVMKEILDHLKMRHGSIENYLENIGFGLEEQQKLKKNFGLEED</sequence>
<dbReference type="InterPro" id="IPR029021">
    <property type="entry name" value="Prot-tyrosine_phosphatase-like"/>
</dbReference>